<dbReference type="STRING" id="469381.Dpep_1906"/>
<dbReference type="RefSeq" id="WP_005661635.1">
    <property type="nucleotide sequence ID" value="NZ_ABTR02000001.1"/>
</dbReference>
<sequence>MTNETDKSPSKRELISLRDSFMGRIPMSQRSVTVKFAWQELWSKVSHYLSKEELMELGEALIFAAEAHGEQKRGTGEPYIIHCVYVASILADMKMDVKTMEAALLHDCIEDTVVTKEALAERFGEEVGVLVDGVTKLGKLPFKSFEDYQAENLRKMFLVMAKDIRVVLIKLADRTHNMRTLGALRKDKQQRIAKETLEIYAPLAHRLGIYQVKRTLEDLAFKYYDPNMYYEIKKKVQKRLPEREATIKKAIDVLEEKLNSQGIDALIKGRAKHFYSILEKMNRKGLSVDQLYDLLAMRIIVDDITTCYTVLGIVHTIWKPIPGQFDDYIANPKNNMYQSLHTTVVGPSGEPLEVQIRTWEMHWLAEYGVAAHWRYKEGADKMDDLDAKLEWIRKAIEGGQETRPDEFMERLKDDVLTSDVFVFTPQGDVKSLPRGSTPVDFAYAVHTQVGNQYVGAMVNNRIVPTDYELQNGDIVKVLTSSQGKPSRDWLKVAKSSKAKSKIRTYFKHLDSIAKAESLQRGRDLVDRELKKRLSSSEESSHSPEEITAALNRVARDMGYNNGDDVFFAVGSNNQSAGPIAARICSILSSHDGKSDLRGDGKGGFDKKDSNADIVVEGADGVLVSLANCCRPVPGDSIVGFATRVRGITVHKENCPNVSSVSSDRLISVAWGNTFKKRYDARILVEGLDRPGLFSDVAQAVTKAESSLLSVKANQIGGGQARMKLEVTVRNLEHLYAVIARINTVKNVIDVSRG</sequence>
<evidence type="ECO:0000313" key="6">
    <source>
        <dbReference type="EMBL" id="EFC91930.1"/>
    </source>
</evidence>
<dbReference type="FunFam" id="3.10.20.30:FF:000002">
    <property type="entry name" value="GTP pyrophosphokinase (RelA/SpoT)"/>
    <property type="match status" value="1"/>
</dbReference>
<dbReference type="Gene3D" id="3.30.460.10">
    <property type="entry name" value="Beta Polymerase, domain 2"/>
    <property type="match status" value="1"/>
</dbReference>
<dbReference type="Gene3D" id="3.10.20.30">
    <property type="match status" value="1"/>
</dbReference>
<dbReference type="FunFam" id="3.30.460.10:FF:000001">
    <property type="entry name" value="GTP pyrophosphokinase RelA"/>
    <property type="match status" value="1"/>
</dbReference>
<feature type="domain" description="ACT" evidence="3">
    <location>
        <begin position="681"/>
        <end position="753"/>
    </location>
</feature>
<dbReference type="EMBL" id="ABTR02000001">
    <property type="protein sequence ID" value="EFC91930.1"/>
    <property type="molecule type" value="Genomic_DNA"/>
</dbReference>
<dbReference type="GO" id="GO:0015969">
    <property type="term" value="P:guanosine tetraphosphate metabolic process"/>
    <property type="evidence" value="ECO:0007669"/>
    <property type="project" value="InterPro"/>
</dbReference>
<dbReference type="SUPFAM" id="SSF55021">
    <property type="entry name" value="ACT-like"/>
    <property type="match status" value="1"/>
</dbReference>
<dbReference type="FunFam" id="1.10.3210.10:FF:000001">
    <property type="entry name" value="GTP pyrophosphokinase RelA"/>
    <property type="match status" value="1"/>
</dbReference>
<keyword evidence="6" id="KW-0808">Transferase</keyword>
<dbReference type="Pfam" id="PF02824">
    <property type="entry name" value="TGS"/>
    <property type="match status" value="1"/>
</dbReference>
<dbReference type="EC" id="2.7.6.5" evidence="6"/>
<dbReference type="SUPFAM" id="SSF109604">
    <property type="entry name" value="HD-domain/PDEase-like"/>
    <property type="match status" value="1"/>
</dbReference>
<dbReference type="eggNOG" id="COG0317">
    <property type="taxonomic scope" value="Bacteria"/>
</dbReference>
<dbReference type="PaxDb" id="469381-Dpep_1906"/>
<evidence type="ECO:0000259" key="3">
    <source>
        <dbReference type="PROSITE" id="PS51671"/>
    </source>
</evidence>
<dbReference type="InterPro" id="IPR012676">
    <property type="entry name" value="TGS-like"/>
</dbReference>
<comment type="function">
    <text evidence="2">In eubacteria ppGpp (guanosine 3'-diphosphate 5'-diphosphate) is a mediator of the stringent response that coordinates a variety of cellular activities in response to changes in nutritional abundance.</text>
</comment>
<dbReference type="GO" id="GO:0008728">
    <property type="term" value="F:GTP diphosphokinase activity"/>
    <property type="evidence" value="ECO:0007669"/>
    <property type="project" value="UniProtKB-EC"/>
</dbReference>
<dbReference type="Pfam" id="PF13291">
    <property type="entry name" value="ACT_4"/>
    <property type="match status" value="1"/>
</dbReference>
<dbReference type="SUPFAM" id="SSF81301">
    <property type="entry name" value="Nucleotidyltransferase"/>
    <property type="match status" value="1"/>
</dbReference>
<dbReference type="InterPro" id="IPR012675">
    <property type="entry name" value="Beta-grasp_dom_sf"/>
</dbReference>
<dbReference type="SMART" id="SM00954">
    <property type="entry name" value="RelA_SpoT"/>
    <property type="match status" value="1"/>
</dbReference>
<gene>
    <name evidence="6" type="ORF">Dpep_1906</name>
</gene>
<evidence type="ECO:0000313" key="7">
    <source>
        <dbReference type="Proteomes" id="UP000006427"/>
    </source>
</evidence>
<dbReference type="Pfam" id="PF04607">
    <property type="entry name" value="RelA_SpoT"/>
    <property type="match status" value="1"/>
</dbReference>
<evidence type="ECO:0000259" key="5">
    <source>
        <dbReference type="PROSITE" id="PS51880"/>
    </source>
</evidence>
<dbReference type="PROSITE" id="PS51671">
    <property type="entry name" value="ACT"/>
    <property type="match status" value="1"/>
</dbReference>
<dbReference type="SUPFAM" id="SSF81271">
    <property type="entry name" value="TGS-like"/>
    <property type="match status" value="1"/>
</dbReference>
<feature type="domain" description="HD" evidence="4">
    <location>
        <begin position="79"/>
        <end position="178"/>
    </location>
</feature>
<dbReference type="PANTHER" id="PTHR21262">
    <property type="entry name" value="GUANOSINE-3',5'-BIS DIPHOSPHATE 3'-PYROPHOSPHOHYDROLASE"/>
    <property type="match status" value="1"/>
</dbReference>
<keyword evidence="7" id="KW-1185">Reference proteome</keyword>
<dbReference type="CDD" id="cd05399">
    <property type="entry name" value="NT_Rel-Spo_like"/>
    <property type="match status" value="1"/>
</dbReference>
<dbReference type="InterPro" id="IPR002912">
    <property type="entry name" value="ACT_dom"/>
</dbReference>
<proteinExistence type="inferred from homology"/>
<accession>D2Z8Y3</accession>
<protein>
    <submittedName>
        <fullName evidence="6">(P)ppGpp synthetase I, SpoT/RelA</fullName>
        <ecNumber evidence="6">2.7.6.5</ecNumber>
    </submittedName>
</protein>
<dbReference type="NCBIfam" id="TIGR00691">
    <property type="entry name" value="spoT_relA"/>
    <property type="match status" value="1"/>
</dbReference>
<dbReference type="InterPro" id="IPR045865">
    <property type="entry name" value="ACT-like_dom_sf"/>
</dbReference>
<feature type="domain" description="TGS" evidence="5">
    <location>
        <begin position="416"/>
        <end position="479"/>
    </location>
</feature>
<reference evidence="6 7" key="1">
    <citation type="journal article" date="2010" name="Stand. Genomic Sci.">
        <title>Permanent draft genome sequence of Dethiosulfovibrio peptidovorans type strain (SEBR 4207).</title>
        <authorList>
            <person name="Labutti K."/>
            <person name="Mayilraj S."/>
            <person name="Clum A."/>
            <person name="Lucas S."/>
            <person name="Glavina Del Rio T."/>
            <person name="Nolan M."/>
            <person name="Tice H."/>
            <person name="Cheng J.F."/>
            <person name="Pitluck S."/>
            <person name="Liolios K."/>
            <person name="Ivanova N."/>
            <person name="Mavromatis K."/>
            <person name="Mikhailova N."/>
            <person name="Pati A."/>
            <person name="Goodwin L."/>
            <person name="Chen A."/>
            <person name="Palaniappan K."/>
            <person name="Land M."/>
            <person name="Hauser L."/>
            <person name="Chang Y.J."/>
            <person name="Jeffries C.D."/>
            <person name="Rohde M."/>
            <person name="Spring S."/>
            <person name="Goker M."/>
            <person name="Woyke T."/>
            <person name="Bristow J."/>
            <person name="Eisen J.A."/>
            <person name="Markowitz V."/>
            <person name="Hugenholtz P."/>
            <person name="Kyrpides N.C."/>
            <person name="Klenk H.P."/>
            <person name="Lapidus A."/>
        </authorList>
    </citation>
    <scope>NUCLEOTIDE SEQUENCE [LARGE SCALE GENOMIC DNA]</scope>
    <source>
        <strain evidence="6 7">DSM 11002</strain>
    </source>
</reference>
<dbReference type="PANTHER" id="PTHR21262:SF31">
    <property type="entry name" value="GTP PYROPHOSPHOKINASE"/>
    <property type="match status" value="1"/>
</dbReference>
<dbReference type="Proteomes" id="UP000006427">
    <property type="component" value="Unassembled WGS sequence"/>
</dbReference>
<dbReference type="InterPro" id="IPR004095">
    <property type="entry name" value="TGS"/>
</dbReference>
<comment type="pathway">
    <text evidence="1">Purine metabolism.</text>
</comment>
<name>D2Z8Y3_9BACT</name>
<dbReference type="Pfam" id="PF13328">
    <property type="entry name" value="HD_4"/>
    <property type="match status" value="1"/>
</dbReference>
<dbReference type="InterPro" id="IPR003607">
    <property type="entry name" value="HD/PDEase_dom"/>
</dbReference>
<dbReference type="SMART" id="SM00471">
    <property type="entry name" value="HDc"/>
    <property type="match status" value="1"/>
</dbReference>
<dbReference type="InterPro" id="IPR007685">
    <property type="entry name" value="RelA_SpoT"/>
</dbReference>
<evidence type="ECO:0000256" key="2">
    <source>
        <dbReference type="RuleBase" id="RU003847"/>
    </source>
</evidence>
<evidence type="ECO:0000259" key="4">
    <source>
        <dbReference type="PROSITE" id="PS51831"/>
    </source>
</evidence>
<comment type="similarity">
    <text evidence="2">Belongs to the relA/spoT family.</text>
</comment>
<organism evidence="6 7">
    <name type="scientific">Dethiosulfovibrio peptidovorans DSM 11002</name>
    <dbReference type="NCBI Taxonomy" id="469381"/>
    <lineage>
        <taxon>Bacteria</taxon>
        <taxon>Thermotogati</taxon>
        <taxon>Synergistota</taxon>
        <taxon>Synergistia</taxon>
        <taxon>Synergistales</taxon>
        <taxon>Dethiosulfovibrionaceae</taxon>
        <taxon>Dethiosulfovibrio</taxon>
    </lineage>
</organism>
<dbReference type="CDD" id="cd00077">
    <property type="entry name" value="HDc"/>
    <property type="match status" value="1"/>
</dbReference>
<dbReference type="PROSITE" id="PS51880">
    <property type="entry name" value="TGS"/>
    <property type="match status" value="1"/>
</dbReference>
<dbReference type="AlphaFoldDB" id="D2Z8Y3"/>
<dbReference type="GO" id="GO:0005886">
    <property type="term" value="C:plasma membrane"/>
    <property type="evidence" value="ECO:0007669"/>
    <property type="project" value="TreeGrafter"/>
</dbReference>
<dbReference type="InterPro" id="IPR006674">
    <property type="entry name" value="HD_domain"/>
</dbReference>
<dbReference type="CDD" id="cd01668">
    <property type="entry name" value="TGS_RSH"/>
    <property type="match status" value="1"/>
</dbReference>
<comment type="caution">
    <text evidence="6">The sequence shown here is derived from an EMBL/GenBank/DDBJ whole genome shotgun (WGS) entry which is preliminary data.</text>
</comment>
<dbReference type="InterPro" id="IPR033655">
    <property type="entry name" value="TGS_RelA/SpoT"/>
</dbReference>
<dbReference type="CDD" id="cd04876">
    <property type="entry name" value="ACT_RelA-SpoT"/>
    <property type="match status" value="1"/>
</dbReference>
<dbReference type="Gene3D" id="3.30.70.260">
    <property type="match status" value="1"/>
</dbReference>
<dbReference type="PROSITE" id="PS51831">
    <property type="entry name" value="HD"/>
    <property type="match status" value="1"/>
</dbReference>
<dbReference type="InterPro" id="IPR043519">
    <property type="entry name" value="NT_sf"/>
</dbReference>
<evidence type="ECO:0000256" key="1">
    <source>
        <dbReference type="ARBA" id="ARBA00025704"/>
    </source>
</evidence>
<dbReference type="Gene3D" id="1.10.3210.10">
    <property type="entry name" value="Hypothetical protein af1432"/>
    <property type="match status" value="1"/>
</dbReference>
<dbReference type="InterPro" id="IPR004811">
    <property type="entry name" value="RelA/Spo_fam"/>
</dbReference>